<keyword evidence="3" id="KW-0378">Hydrolase</keyword>
<dbReference type="Pfam" id="PF00404">
    <property type="entry name" value="Dockerin_1"/>
    <property type="match status" value="1"/>
</dbReference>
<dbReference type="Gene3D" id="1.10.238.10">
    <property type="entry name" value="EF-hand"/>
    <property type="match status" value="2"/>
</dbReference>
<evidence type="ECO:0000256" key="2">
    <source>
        <dbReference type="ARBA" id="ARBA00022723"/>
    </source>
</evidence>
<evidence type="ECO:0000313" key="8">
    <source>
        <dbReference type="EMBL" id="TWU48523.1"/>
    </source>
</evidence>
<dbReference type="PRINTS" id="PR00138">
    <property type="entry name" value="MATRIXIN"/>
</dbReference>
<feature type="region of interest" description="Disordered" evidence="6">
    <location>
        <begin position="206"/>
        <end position="231"/>
    </location>
</feature>
<dbReference type="InterPro" id="IPR036439">
    <property type="entry name" value="Dockerin_dom_sf"/>
</dbReference>
<dbReference type="InterPro" id="IPR018247">
    <property type="entry name" value="EF_Hand_1_Ca_BS"/>
</dbReference>
<feature type="compositionally biased region" description="Low complexity" evidence="6">
    <location>
        <begin position="206"/>
        <end position="224"/>
    </location>
</feature>
<feature type="compositionally biased region" description="Acidic residues" evidence="6">
    <location>
        <begin position="333"/>
        <end position="349"/>
    </location>
</feature>
<accession>A0A5C6EFG3</accession>
<feature type="region of interest" description="Disordered" evidence="6">
    <location>
        <begin position="332"/>
        <end position="383"/>
    </location>
</feature>
<keyword evidence="4" id="KW-0862">Zinc</keyword>
<dbReference type="GO" id="GO:0008270">
    <property type="term" value="F:zinc ion binding"/>
    <property type="evidence" value="ECO:0007669"/>
    <property type="project" value="InterPro"/>
</dbReference>
<dbReference type="Pfam" id="PF00413">
    <property type="entry name" value="Peptidase_M10"/>
    <property type="match status" value="1"/>
</dbReference>
<dbReference type="SUPFAM" id="SSF63446">
    <property type="entry name" value="Type I dockerin domain"/>
    <property type="match status" value="1"/>
</dbReference>
<feature type="domain" description="EF-hand" evidence="7">
    <location>
        <begin position="471"/>
        <end position="506"/>
    </location>
</feature>
<dbReference type="InterPro" id="IPR011992">
    <property type="entry name" value="EF-hand-dom_pair"/>
</dbReference>
<sequence length="540" mass="58032">MFRKPKPSQRKRRLAAEPLEGRRLLAASLGWDGPGQGSAALTYYVANSPNSLSQTETNAAIATALDAWSSAADITFTPTNQPGLRDSIDISFVNIDGPAGTLAQAYFPDDVNPARIAGDIQFDISEAWEVGNSLGRQAFDLVYVAVHEIGHSLGLDHTSELDSVLAPFVSANEAFTSLDAADAAAIQGLYAAADGVTTTDTPVVETTVDETPNTDPTDTGDTDNQPFPRNRWRRGGRWHRFGGRLEAENVFLNYINPTDVNGDSQTSALDALMIINQLSRSSSGGNADDAEIVGLCDTNGDGSVTALDALTVINAMNTNSVASVTTTNITETDTTETVDNTEEFDDTETTDQTIDDGGAIDDTDVEGVDDQDGDDENCHQDGHHRSDAIHVGLFGKNAESLISRFDTDGDGALSQSEVPTQLLDKLTELEVDSDADGLITLDEWNVAMELARQEAFAAKDSDGDGLLAEAEVTSRFWANFSAADIDGDGGISFGELDVFVEERETELTGTREHRHVRRSSNEEIFSQLGSDRPQRSRGRR</sequence>
<dbReference type="AlphaFoldDB" id="A0A5C6EFG3"/>
<evidence type="ECO:0000256" key="4">
    <source>
        <dbReference type="ARBA" id="ARBA00022833"/>
    </source>
</evidence>
<dbReference type="InterPro" id="IPR006026">
    <property type="entry name" value="Peptidase_Metallo"/>
</dbReference>
<evidence type="ECO:0000256" key="6">
    <source>
        <dbReference type="SAM" id="MobiDB-lite"/>
    </source>
</evidence>
<dbReference type="SUPFAM" id="SSF47473">
    <property type="entry name" value="EF-hand"/>
    <property type="match status" value="1"/>
</dbReference>
<dbReference type="GO" id="GO:0006508">
    <property type="term" value="P:proteolysis"/>
    <property type="evidence" value="ECO:0007669"/>
    <property type="project" value="UniProtKB-KW"/>
</dbReference>
<dbReference type="EMBL" id="SJPW01000006">
    <property type="protein sequence ID" value="TWU48523.1"/>
    <property type="molecule type" value="Genomic_DNA"/>
</dbReference>
<keyword evidence="2" id="KW-0479">Metal-binding</keyword>
<dbReference type="SMART" id="SM00235">
    <property type="entry name" value="ZnMc"/>
    <property type="match status" value="1"/>
</dbReference>
<evidence type="ECO:0000313" key="9">
    <source>
        <dbReference type="Proteomes" id="UP000318288"/>
    </source>
</evidence>
<dbReference type="GO" id="GO:0004222">
    <property type="term" value="F:metalloendopeptidase activity"/>
    <property type="evidence" value="ECO:0007669"/>
    <property type="project" value="InterPro"/>
</dbReference>
<gene>
    <name evidence="8" type="ORF">Poly51_44230</name>
</gene>
<dbReference type="Gene3D" id="3.40.390.10">
    <property type="entry name" value="Collagenase (Catalytic Domain)"/>
    <property type="match status" value="1"/>
</dbReference>
<dbReference type="GO" id="GO:0000272">
    <property type="term" value="P:polysaccharide catabolic process"/>
    <property type="evidence" value="ECO:0007669"/>
    <property type="project" value="InterPro"/>
</dbReference>
<keyword evidence="1" id="KW-0645">Protease</keyword>
<dbReference type="OrthoDB" id="252952at2"/>
<dbReference type="Proteomes" id="UP000318288">
    <property type="component" value="Unassembled WGS sequence"/>
</dbReference>
<evidence type="ECO:0000256" key="1">
    <source>
        <dbReference type="ARBA" id="ARBA00022670"/>
    </source>
</evidence>
<dbReference type="InterPro" id="IPR002105">
    <property type="entry name" value="Dockerin_1_rpt"/>
</dbReference>
<evidence type="ECO:0000256" key="5">
    <source>
        <dbReference type="ARBA" id="ARBA00023049"/>
    </source>
</evidence>
<proteinExistence type="predicted"/>
<dbReference type="RefSeq" id="WP_146459915.1">
    <property type="nucleotide sequence ID" value="NZ_SJPW01000006.1"/>
</dbReference>
<dbReference type="PANTHER" id="PTHR10201">
    <property type="entry name" value="MATRIX METALLOPROTEINASE"/>
    <property type="match status" value="1"/>
</dbReference>
<dbReference type="InterPro" id="IPR024079">
    <property type="entry name" value="MetalloPept_cat_dom_sf"/>
</dbReference>
<evidence type="ECO:0000259" key="7">
    <source>
        <dbReference type="PROSITE" id="PS50222"/>
    </source>
</evidence>
<dbReference type="SUPFAM" id="SSF55486">
    <property type="entry name" value="Metalloproteases ('zincins'), catalytic domain"/>
    <property type="match status" value="1"/>
</dbReference>
<keyword evidence="9" id="KW-1185">Reference proteome</keyword>
<protein>
    <submittedName>
        <fullName evidence="8">Matrixin</fullName>
    </submittedName>
</protein>
<dbReference type="InterPro" id="IPR021190">
    <property type="entry name" value="Pept_M10A"/>
</dbReference>
<comment type="caution">
    <text evidence="8">The sequence shown here is derived from an EMBL/GenBank/DDBJ whole genome shotgun (WGS) entry which is preliminary data.</text>
</comment>
<dbReference type="PANTHER" id="PTHR10201:SF323">
    <property type="entry name" value="MATRIX METALLOPROTEINASE-21"/>
    <property type="match status" value="1"/>
</dbReference>
<reference evidence="8 9" key="1">
    <citation type="submission" date="2019-02" db="EMBL/GenBank/DDBJ databases">
        <title>Deep-cultivation of Planctomycetes and their phenomic and genomic characterization uncovers novel biology.</title>
        <authorList>
            <person name="Wiegand S."/>
            <person name="Jogler M."/>
            <person name="Boedeker C."/>
            <person name="Pinto D."/>
            <person name="Vollmers J."/>
            <person name="Rivas-Marin E."/>
            <person name="Kohn T."/>
            <person name="Peeters S.H."/>
            <person name="Heuer A."/>
            <person name="Rast P."/>
            <person name="Oberbeckmann S."/>
            <person name="Bunk B."/>
            <person name="Jeske O."/>
            <person name="Meyerdierks A."/>
            <person name="Storesund J.E."/>
            <person name="Kallscheuer N."/>
            <person name="Luecker S."/>
            <person name="Lage O.M."/>
            <person name="Pohl T."/>
            <person name="Merkel B.J."/>
            <person name="Hornburger P."/>
            <person name="Mueller R.-W."/>
            <person name="Bruemmer F."/>
            <person name="Labrenz M."/>
            <person name="Spormann A.M."/>
            <person name="Op Den Camp H."/>
            <person name="Overmann J."/>
            <person name="Amann R."/>
            <person name="Jetten M.S.M."/>
            <person name="Mascher T."/>
            <person name="Medema M.H."/>
            <person name="Devos D.P."/>
            <person name="Kaster A.-K."/>
            <person name="Ovreas L."/>
            <person name="Rohde M."/>
            <person name="Galperin M.Y."/>
            <person name="Jogler C."/>
        </authorList>
    </citation>
    <scope>NUCLEOTIDE SEQUENCE [LARGE SCALE GENOMIC DNA]</scope>
    <source>
        <strain evidence="8 9">Poly51</strain>
    </source>
</reference>
<dbReference type="PROSITE" id="PS00018">
    <property type="entry name" value="EF_HAND_1"/>
    <property type="match status" value="2"/>
</dbReference>
<dbReference type="GO" id="GO:0005509">
    <property type="term" value="F:calcium ion binding"/>
    <property type="evidence" value="ECO:0007669"/>
    <property type="project" value="InterPro"/>
</dbReference>
<name>A0A5C6EFG3_9BACT</name>
<dbReference type="Gene3D" id="1.10.1330.10">
    <property type="entry name" value="Dockerin domain"/>
    <property type="match status" value="1"/>
</dbReference>
<organism evidence="8 9">
    <name type="scientific">Rubripirellula tenax</name>
    <dbReference type="NCBI Taxonomy" id="2528015"/>
    <lineage>
        <taxon>Bacteria</taxon>
        <taxon>Pseudomonadati</taxon>
        <taxon>Planctomycetota</taxon>
        <taxon>Planctomycetia</taxon>
        <taxon>Pirellulales</taxon>
        <taxon>Pirellulaceae</taxon>
        <taxon>Rubripirellula</taxon>
    </lineage>
</organism>
<dbReference type="GO" id="GO:0031012">
    <property type="term" value="C:extracellular matrix"/>
    <property type="evidence" value="ECO:0007669"/>
    <property type="project" value="InterPro"/>
</dbReference>
<feature type="compositionally biased region" description="Acidic residues" evidence="6">
    <location>
        <begin position="358"/>
        <end position="375"/>
    </location>
</feature>
<evidence type="ECO:0000256" key="3">
    <source>
        <dbReference type="ARBA" id="ARBA00022801"/>
    </source>
</evidence>
<feature type="region of interest" description="Disordered" evidence="6">
    <location>
        <begin position="507"/>
        <end position="540"/>
    </location>
</feature>
<dbReference type="InterPro" id="IPR002048">
    <property type="entry name" value="EF_hand_dom"/>
</dbReference>
<dbReference type="Pfam" id="PF13202">
    <property type="entry name" value="EF-hand_5"/>
    <property type="match status" value="2"/>
</dbReference>
<dbReference type="InterPro" id="IPR001818">
    <property type="entry name" value="Pept_M10_metallopeptidase"/>
</dbReference>
<dbReference type="GO" id="GO:0004553">
    <property type="term" value="F:hydrolase activity, hydrolyzing O-glycosyl compounds"/>
    <property type="evidence" value="ECO:0007669"/>
    <property type="project" value="InterPro"/>
</dbReference>
<keyword evidence="5" id="KW-0482">Metalloprotease</keyword>
<dbReference type="PROSITE" id="PS50222">
    <property type="entry name" value="EF_HAND_2"/>
    <property type="match status" value="1"/>
</dbReference>